<dbReference type="InterPro" id="IPR052949">
    <property type="entry name" value="PA_immunity-related"/>
</dbReference>
<dbReference type="Gene3D" id="2.160.20.80">
    <property type="entry name" value="E3 ubiquitin-protein ligase SopA"/>
    <property type="match status" value="2"/>
</dbReference>
<organism evidence="1 2">
    <name type="scientific">Anoxybacillus mongoliensis</name>
    <dbReference type="NCBI Taxonomy" id="452565"/>
    <lineage>
        <taxon>Bacteria</taxon>
        <taxon>Bacillati</taxon>
        <taxon>Bacillota</taxon>
        <taxon>Bacilli</taxon>
        <taxon>Bacillales</taxon>
        <taxon>Anoxybacillaceae</taxon>
        <taxon>Anoxybacillus</taxon>
    </lineage>
</organism>
<dbReference type="Pfam" id="PF00805">
    <property type="entry name" value="Pentapeptide"/>
    <property type="match status" value="1"/>
</dbReference>
<protein>
    <submittedName>
        <fullName evidence="1">Uncharacterized protein YjbI with pentapeptide repeats</fullName>
    </submittedName>
</protein>
<sequence>MNEKLTSYLNSVFAPYDEVKSITELKTDLLSDLQERYRELKAKGKDDETAFKMTIESIGDIEQTILEIANLSHSLERQVLTNFSASNLAKGDFAGVIAHKGKFVASALRNSDFSEADLTGSLFKASDMREANFSSANLTDCLFYATDLTDANFTKSILVRTNFSKSGLTGAKFTDTKLTDVKFDALDLRKTMFERCTFIGVDFKYCDLRGKRFEGQTFIGVKFNKSALNEVSFQGATLKNTSFHPGFTLSKKYYRAIQTICFDGAVMDKLTYASLKGLGADLSKVTIV</sequence>
<evidence type="ECO:0000313" key="1">
    <source>
        <dbReference type="EMBL" id="MBB5354791.1"/>
    </source>
</evidence>
<dbReference type="RefSeq" id="WP_183241415.1">
    <property type="nucleotide sequence ID" value="NZ_JACHEQ010000003.1"/>
</dbReference>
<reference evidence="1 2" key="1">
    <citation type="submission" date="2020-08" db="EMBL/GenBank/DDBJ databases">
        <title>Genomic Encyclopedia of Type Strains, Phase IV (KMG-IV): sequencing the most valuable type-strain genomes for metagenomic binning, comparative biology and taxonomic classification.</title>
        <authorList>
            <person name="Goeker M."/>
        </authorList>
    </citation>
    <scope>NUCLEOTIDE SEQUENCE [LARGE SCALE GENOMIC DNA]</scope>
    <source>
        <strain evidence="1 2">DSM 19169</strain>
    </source>
</reference>
<dbReference type="Pfam" id="PF13599">
    <property type="entry name" value="Pentapeptide_4"/>
    <property type="match status" value="1"/>
</dbReference>
<accession>A0A7W8JFR8</accession>
<dbReference type="EMBL" id="JACHEQ010000003">
    <property type="protein sequence ID" value="MBB5354791.1"/>
    <property type="molecule type" value="Genomic_DNA"/>
</dbReference>
<dbReference type="PANTHER" id="PTHR42999:SF1">
    <property type="entry name" value="PENTAPEPTIDE REPEAT-CONTAINING PROTEIN"/>
    <property type="match status" value="1"/>
</dbReference>
<dbReference type="InterPro" id="IPR001646">
    <property type="entry name" value="5peptide_repeat"/>
</dbReference>
<evidence type="ECO:0000313" key="2">
    <source>
        <dbReference type="Proteomes" id="UP000583699"/>
    </source>
</evidence>
<proteinExistence type="predicted"/>
<dbReference type="SUPFAM" id="SSF141571">
    <property type="entry name" value="Pentapeptide repeat-like"/>
    <property type="match status" value="1"/>
</dbReference>
<dbReference type="AlphaFoldDB" id="A0A7W8JFR8"/>
<comment type="caution">
    <text evidence="1">The sequence shown here is derived from an EMBL/GenBank/DDBJ whole genome shotgun (WGS) entry which is preliminary data.</text>
</comment>
<dbReference type="Proteomes" id="UP000583699">
    <property type="component" value="Unassembled WGS sequence"/>
</dbReference>
<dbReference type="PANTHER" id="PTHR42999">
    <property type="entry name" value="ANTIBIOTIC RESISTANCE PROTEIN MCBG"/>
    <property type="match status" value="1"/>
</dbReference>
<keyword evidence="2" id="KW-1185">Reference proteome</keyword>
<gene>
    <name evidence="1" type="ORF">HNR43_000750</name>
</gene>
<name>A0A7W8JFR8_9BACL</name>